<dbReference type="SUPFAM" id="SSF88713">
    <property type="entry name" value="Glycoside hydrolase/deacetylase"/>
    <property type="match status" value="1"/>
</dbReference>
<reference evidence="3 4" key="1">
    <citation type="journal article" date="2018" name="G3 (Bethesda)">
        <title>Phylogenetic and Phylogenomic Definition of Rhizopus Species.</title>
        <authorList>
            <person name="Gryganskyi A.P."/>
            <person name="Golan J."/>
            <person name="Dolatabadi S."/>
            <person name="Mondo S."/>
            <person name="Robb S."/>
            <person name="Idnurm A."/>
            <person name="Muszewska A."/>
            <person name="Steczkiewicz K."/>
            <person name="Masonjones S."/>
            <person name="Liao H.L."/>
            <person name="Gajdeczka M.T."/>
            <person name="Anike F."/>
            <person name="Vuek A."/>
            <person name="Anishchenko I.M."/>
            <person name="Voigt K."/>
            <person name="de Hoog G.S."/>
            <person name="Smith M.E."/>
            <person name="Heitman J."/>
            <person name="Vilgalys R."/>
            <person name="Stajich J.E."/>
        </authorList>
    </citation>
    <scope>NUCLEOTIDE SEQUENCE [LARGE SCALE GENOMIC DNA]</scope>
    <source>
        <strain evidence="3 4">CBS 357.93</strain>
    </source>
</reference>
<name>A0A367JBM0_RHIAZ</name>
<accession>A0A367JBM0</accession>
<dbReference type="Gene3D" id="3.20.20.370">
    <property type="entry name" value="Glycoside hydrolase/deacetylase"/>
    <property type="match status" value="1"/>
</dbReference>
<dbReference type="InterPro" id="IPR002509">
    <property type="entry name" value="NODB_dom"/>
</dbReference>
<dbReference type="Proteomes" id="UP000252139">
    <property type="component" value="Unassembled WGS sequence"/>
</dbReference>
<dbReference type="Pfam" id="PF01522">
    <property type="entry name" value="Polysacc_deac_1"/>
    <property type="match status" value="1"/>
</dbReference>
<organism evidence="3 4">
    <name type="scientific">Rhizopus azygosporus</name>
    <name type="common">Rhizopus microsporus var. azygosporus</name>
    <dbReference type="NCBI Taxonomy" id="86630"/>
    <lineage>
        <taxon>Eukaryota</taxon>
        <taxon>Fungi</taxon>
        <taxon>Fungi incertae sedis</taxon>
        <taxon>Mucoromycota</taxon>
        <taxon>Mucoromycotina</taxon>
        <taxon>Mucoromycetes</taxon>
        <taxon>Mucorales</taxon>
        <taxon>Mucorineae</taxon>
        <taxon>Rhizopodaceae</taxon>
        <taxon>Rhizopus</taxon>
    </lineage>
</organism>
<dbReference type="GO" id="GO:0016020">
    <property type="term" value="C:membrane"/>
    <property type="evidence" value="ECO:0007669"/>
    <property type="project" value="TreeGrafter"/>
</dbReference>
<gene>
    <name evidence="3" type="ORF">CU097_006226</name>
</gene>
<dbReference type="GO" id="GO:0009272">
    <property type="term" value="P:fungal-type cell wall biogenesis"/>
    <property type="evidence" value="ECO:0007669"/>
    <property type="project" value="UniProtKB-ARBA"/>
</dbReference>
<dbReference type="GO" id="GO:0004099">
    <property type="term" value="F:chitin deacetylase activity"/>
    <property type="evidence" value="ECO:0007669"/>
    <property type="project" value="TreeGrafter"/>
</dbReference>
<evidence type="ECO:0000313" key="3">
    <source>
        <dbReference type="EMBL" id="RCH87249.1"/>
    </source>
</evidence>
<comment type="caution">
    <text evidence="3">The sequence shown here is derived from an EMBL/GenBank/DDBJ whole genome shotgun (WGS) entry which is preliminary data.</text>
</comment>
<keyword evidence="1" id="KW-0732">Signal</keyword>
<dbReference type="AlphaFoldDB" id="A0A367JBM0"/>
<feature type="signal peptide" evidence="1">
    <location>
        <begin position="1"/>
        <end position="21"/>
    </location>
</feature>
<keyword evidence="4" id="KW-1185">Reference proteome</keyword>
<feature type="domain" description="NodB homology" evidence="2">
    <location>
        <begin position="164"/>
        <end position="365"/>
    </location>
</feature>
<dbReference type="PANTHER" id="PTHR10587:SF98">
    <property type="entry name" value="CHITIN DEACETYLASE"/>
    <property type="match status" value="1"/>
</dbReference>
<evidence type="ECO:0000259" key="2">
    <source>
        <dbReference type="PROSITE" id="PS51677"/>
    </source>
</evidence>
<dbReference type="EMBL" id="PJQL01001697">
    <property type="protein sequence ID" value="RCH87249.1"/>
    <property type="molecule type" value="Genomic_DNA"/>
</dbReference>
<dbReference type="InterPro" id="IPR050248">
    <property type="entry name" value="Polysacc_deacetylase_ArnD"/>
</dbReference>
<protein>
    <recommendedName>
        <fullName evidence="2">NodB homology domain-containing protein</fullName>
    </recommendedName>
</protein>
<evidence type="ECO:0000256" key="1">
    <source>
        <dbReference type="SAM" id="SignalP"/>
    </source>
</evidence>
<sequence>MIKATSIICYIVVLLAHKVMSTSMKPHDAKQVSQTSTSLFAQTSPVWLSDVHGPLDDSVVKSYPRDEDIKAGSLPEHSSVQLLNGYPEPDKQPSADHPEVQAVLNHLDLSMIPDIEPRKVRDWTLDTSRYDVTQDPDCWWSASLCMKPKANYIPEDIYMCPNKGDWGLNFDDGPYKAWWPESEKDKKYDQPRLYNFLVNHGKQKATLFFVGSNVVKFPEAAIRALNDGHVICSHTWSHPQMTTLTNEQVVAQLYWTQKAIKQTLGITPKCWRPPYGDVDDRVRAIAWQMGMRTILWDQDSNDWNLVGGKIRAKAIDGYFQTWINARKSGTDDEHGHITLQHENSNATIHLSEKWLPKVQKSFRVMPIHQCLNDPHPYWEKNWVYPTLDDPNPPRSAMSDKESNVHGANVIGNANDATSALLSSLKTSLYTTMLSSLLLFLLLL</sequence>
<dbReference type="OrthoDB" id="407355at2759"/>
<dbReference type="PANTHER" id="PTHR10587">
    <property type="entry name" value="GLYCOSYL TRANSFERASE-RELATED"/>
    <property type="match status" value="1"/>
</dbReference>
<proteinExistence type="predicted"/>
<feature type="chain" id="PRO_5017059797" description="NodB homology domain-containing protein" evidence="1">
    <location>
        <begin position="22"/>
        <end position="443"/>
    </location>
</feature>
<evidence type="ECO:0000313" key="4">
    <source>
        <dbReference type="Proteomes" id="UP000252139"/>
    </source>
</evidence>
<dbReference type="CDD" id="cd10952">
    <property type="entry name" value="CE4_MrCDA_like"/>
    <property type="match status" value="1"/>
</dbReference>
<dbReference type="GO" id="GO:0005975">
    <property type="term" value="P:carbohydrate metabolic process"/>
    <property type="evidence" value="ECO:0007669"/>
    <property type="project" value="InterPro"/>
</dbReference>
<dbReference type="InterPro" id="IPR011330">
    <property type="entry name" value="Glyco_hydro/deAcase_b/a-brl"/>
</dbReference>
<dbReference type="PROSITE" id="PS51677">
    <property type="entry name" value="NODB"/>
    <property type="match status" value="1"/>
</dbReference>